<dbReference type="Proteomes" id="UP000431485">
    <property type="component" value="Unassembled WGS sequence"/>
</dbReference>
<sequence>MKVDPLNDMQKIQGPDPLSSASISPAQMSPAVAAPAADDLGALFSQEVELHSKAMSLRQLNVRVTPVAQLSQLYDQLGHPAQASLAAISRKVRVQLLQHSSVDSLLELTGNDPARTYVVLKQITAQAEAEVRKAEVVLARDALAKLEIRFKGEIQAGLNIAMALQASSDDPELRQAVRTLYYSSVVARQSLVTLMQALLGLFGGEQFSTGLKVMRRALADDIAAHTPSVACAKLRTLLLGLQSCGQLSSVLSYCRELVQHLPPMHPAGAPDAVILLQRLLGYASTGIAPPEVQRLGNEFGGEQPSSQLISLNAIYPVIQRLPLALWQDSRGRQEVLHNFLLVMDEYTRNERSAQQLANTPELEQ</sequence>
<comment type="caution">
    <text evidence="3">The sequence shown here is derived from an EMBL/GenBank/DDBJ whole genome shotgun (WGS) entry which is preliminary data.</text>
</comment>
<evidence type="ECO:0000313" key="3">
    <source>
        <dbReference type="EMBL" id="MTD19931.1"/>
    </source>
</evidence>
<dbReference type="SUPFAM" id="SSF140591">
    <property type="entry name" value="Type III secretion system domain"/>
    <property type="match status" value="1"/>
</dbReference>
<keyword evidence="4" id="KW-1185">Reference proteome</keyword>
<dbReference type="InterPro" id="IPR013351">
    <property type="entry name" value="T3SS_TyeA-rel"/>
</dbReference>
<dbReference type="NCBIfam" id="TIGR02511">
    <property type="entry name" value="type_III_tyeA"/>
    <property type="match status" value="1"/>
</dbReference>
<organism evidence="3 4">
    <name type="scientific">Pseudomonas karstica</name>
    <dbReference type="NCBI Taxonomy" id="1055468"/>
    <lineage>
        <taxon>Bacteria</taxon>
        <taxon>Pseudomonadati</taxon>
        <taxon>Pseudomonadota</taxon>
        <taxon>Gammaproteobacteria</taxon>
        <taxon>Pseudomonadales</taxon>
        <taxon>Pseudomonadaceae</taxon>
        <taxon>Pseudomonas</taxon>
    </lineage>
</organism>
<dbReference type="NCBIfam" id="TIGR02568">
    <property type="entry name" value="LcrE"/>
    <property type="match status" value="1"/>
</dbReference>
<dbReference type="GO" id="GO:0019867">
    <property type="term" value="C:outer membrane"/>
    <property type="evidence" value="ECO:0007669"/>
    <property type="project" value="InterPro"/>
</dbReference>
<reference evidence="3 4" key="1">
    <citation type="submission" date="2019-11" db="EMBL/GenBank/DDBJ databases">
        <title>Pseudmonas karstica sp. nov. and Pseudomonas spelaei sp. nov. from caves.</title>
        <authorList>
            <person name="Zeman M."/>
        </authorList>
    </citation>
    <scope>NUCLEOTIDE SEQUENCE [LARGE SCALE GENOMIC DNA]</scope>
    <source>
        <strain evidence="3 4">CCM 7891</strain>
    </source>
</reference>
<dbReference type="Gene3D" id="1.10.150.630">
    <property type="match status" value="1"/>
</dbReference>
<name>A0A7X2UXP0_9PSED</name>
<feature type="domain" description="Hypersensitivity response secretion-like HrpJ" evidence="2">
    <location>
        <begin position="44"/>
        <end position="202"/>
    </location>
</feature>
<dbReference type="GO" id="GO:0050709">
    <property type="term" value="P:negative regulation of protein secretion"/>
    <property type="evidence" value="ECO:0007669"/>
    <property type="project" value="InterPro"/>
</dbReference>
<feature type="region of interest" description="Disordered" evidence="1">
    <location>
        <begin position="1"/>
        <end position="26"/>
    </location>
</feature>
<dbReference type="Pfam" id="PF07201">
    <property type="entry name" value="HrpJ"/>
    <property type="match status" value="1"/>
</dbReference>
<protein>
    <submittedName>
        <fullName evidence="3">YopN family type III secretion system gatekeeper subunit</fullName>
    </submittedName>
</protein>
<dbReference type="OrthoDB" id="5863785at2"/>
<evidence type="ECO:0000313" key="4">
    <source>
        <dbReference type="Proteomes" id="UP000431485"/>
    </source>
</evidence>
<dbReference type="AlphaFoldDB" id="A0A7X2UXP0"/>
<dbReference type="InterPro" id="IPR013401">
    <property type="entry name" value="T3SS_LcrE"/>
</dbReference>
<proteinExistence type="predicted"/>
<dbReference type="EMBL" id="WLYI01000015">
    <property type="protein sequence ID" value="MTD19931.1"/>
    <property type="molecule type" value="Genomic_DNA"/>
</dbReference>
<gene>
    <name evidence="3" type="ORF">GIR22_12460</name>
</gene>
<dbReference type="GO" id="GO:0030254">
    <property type="term" value="P:protein secretion by the type III secretion system"/>
    <property type="evidence" value="ECO:0007669"/>
    <property type="project" value="InterPro"/>
</dbReference>
<accession>A0A7X2UXP0</accession>
<dbReference type="GO" id="GO:0009986">
    <property type="term" value="C:cell surface"/>
    <property type="evidence" value="ECO:0007669"/>
    <property type="project" value="InterPro"/>
</dbReference>
<evidence type="ECO:0000256" key="1">
    <source>
        <dbReference type="SAM" id="MobiDB-lite"/>
    </source>
</evidence>
<dbReference type="RefSeq" id="WP_154743613.1">
    <property type="nucleotide sequence ID" value="NZ_JBHSTG010000008.1"/>
</dbReference>
<evidence type="ECO:0000259" key="2">
    <source>
        <dbReference type="Pfam" id="PF07201"/>
    </source>
</evidence>
<dbReference type="InterPro" id="IPR010812">
    <property type="entry name" value="HrpJ-like"/>
</dbReference>